<comment type="caution">
    <text evidence="3">The sequence shown here is derived from an EMBL/GenBank/DDBJ whole genome shotgun (WGS) entry which is preliminary data.</text>
</comment>
<dbReference type="GO" id="GO:0005524">
    <property type="term" value="F:ATP binding"/>
    <property type="evidence" value="ECO:0007669"/>
    <property type="project" value="InterPro"/>
</dbReference>
<keyword evidence="1" id="KW-0472">Membrane</keyword>
<dbReference type="AlphaFoldDB" id="A0A1Q9BWC4"/>
<feature type="transmembrane region" description="Helical" evidence="1">
    <location>
        <begin position="65"/>
        <end position="87"/>
    </location>
</feature>
<proteinExistence type="predicted"/>
<dbReference type="EMBL" id="LSRX01002962">
    <property type="protein sequence ID" value="OLP74969.1"/>
    <property type="molecule type" value="Genomic_DNA"/>
</dbReference>
<evidence type="ECO:0000313" key="3">
    <source>
        <dbReference type="EMBL" id="OLP74969.1"/>
    </source>
</evidence>
<dbReference type="Proteomes" id="UP000186817">
    <property type="component" value="Unassembled WGS sequence"/>
</dbReference>
<dbReference type="GO" id="GO:0004672">
    <property type="term" value="F:protein kinase activity"/>
    <property type="evidence" value="ECO:0007669"/>
    <property type="project" value="InterPro"/>
</dbReference>
<dbReference type="OrthoDB" id="40902at2759"/>
<dbReference type="InterPro" id="IPR011009">
    <property type="entry name" value="Kinase-like_dom_sf"/>
</dbReference>
<evidence type="ECO:0000256" key="1">
    <source>
        <dbReference type="SAM" id="Phobius"/>
    </source>
</evidence>
<reference evidence="3 4" key="1">
    <citation type="submission" date="2016-02" db="EMBL/GenBank/DDBJ databases">
        <title>Genome analysis of coral dinoflagellate symbionts highlights evolutionary adaptations to a symbiotic lifestyle.</title>
        <authorList>
            <person name="Aranda M."/>
            <person name="Li Y."/>
            <person name="Liew Y.J."/>
            <person name="Baumgarten S."/>
            <person name="Simakov O."/>
            <person name="Wilson M."/>
            <person name="Piel J."/>
            <person name="Ashoor H."/>
            <person name="Bougouffa S."/>
            <person name="Bajic V.B."/>
            <person name="Ryu T."/>
            <person name="Ravasi T."/>
            <person name="Bayer T."/>
            <person name="Micklem G."/>
            <person name="Kim H."/>
            <person name="Bhak J."/>
            <person name="Lajeunesse T.C."/>
            <person name="Voolstra C.R."/>
        </authorList>
    </citation>
    <scope>NUCLEOTIDE SEQUENCE [LARGE SCALE GENOMIC DNA]</scope>
    <source>
        <strain evidence="3 4">CCMP2467</strain>
    </source>
</reference>
<keyword evidence="4" id="KW-1185">Reference proteome</keyword>
<keyword evidence="3" id="KW-0808">Transferase</keyword>
<dbReference type="SUPFAM" id="SSF56112">
    <property type="entry name" value="Protein kinase-like (PK-like)"/>
    <property type="match status" value="1"/>
</dbReference>
<dbReference type="Pfam" id="PF00069">
    <property type="entry name" value="Pkinase"/>
    <property type="match status" value="1"/>
</dbReference>
<dbReference type="InterPro" id="IPR000719">
    <property type="entry name" value="Prot_kinase_dom"/>
</dbReference>
<keyword evidence="3" id="KW-0418">Kinase</keyword>
<feature type="domain" description="Protein kinase" evidence="2">
    <location>
        <begin position="1"/>
        <end position="156"/>
    </location>
</feature>
<dbReference type="PANTHER" id="PTHR24347">
    <property type="entry name" value="SERINE/THREONINE-PROTEIN KINASE"/>
    <property type="match status" value="1"/>
</dbReference>
<keyword evidence="1" id="KW-0812">Transmembrane</keyword>
<organism evidence="3 4">
    <name type="scientific">Symbiodinium microadriaticum</name>
    <name type="common">Dinoflagellate</name>
    <name type="synonym">Zooxanthella microadriatica</name>
    <dbReference type="NCBI Taxonomy" id="2951"/>
    <lineage>
        <taxon>Eukaryota</taxon>
        <taxon>Sar</taxon>
        <taxon>Alveolata</taxon>
        <taxon>Dinophyceae</taxon>
        <taxon>Suessiales</taxon>
        <taxon>Symbiodiniaceae</taxon>
        <taxon>Symbiodinium</taxon>
    </lineage>
</organism>
<name>A0A1Q9BWC4_SYMMI</name>
<sequence length="156" mass="17253">MLGFEVSIARQGHDTLRGFHGIFRAGSLGRGLGGKIAKSTSICGSDFYLAPEVIKQEEYGREIDIWAVGVITFVVLSGALPFFNPVLHKLYRQIVERDVSFADDRWRAVSAGAQVGRKWRECSMAVWSLAHATQNLVQVPLFYLGFGSFRHCATGC</sequence>
<dbReference type="Gene3D" id="1.10.510.10">
    <property type="entry name" value="Transferase(Phosphotransferase) domain 1"/>
    <property type="match status" value="1"/>
</dbReference>
<gene>
    <name evidence="3" type="primary">PSKH1</name>
    <name evidence="3" type="ORF">AK812_SmicGene45330</name>
</gene>
<evidence type="ECO:0000313" key="4">
    <source>
        <dbReference type="Proteomes" id="UP000186817"/>
    </source>
</evidence>
<accession>A0A1Q9BWC4</accession>
<dbReference type="PROSITE" id="PS50011">
    <property type="entry name" value="PROTEIN_KINASE_DOM"/>
    <property type="match status" value="1"/>
</dbReference>
<protein>
    <submittedName>
        <fullName evidence="3">Serine/threonine-protein kinase H1-like</fullName>
    </submittedName>
</protein>
<keyword evidence="1" id="KW-1133">Transmembrane helix</keyword>
<evidence type="ECO:0000259" key="2">
    <source>
        <dbReference type="PROSITE" id="PS50011"/>
    </source>
</evidence>